<organism evidence="1 2">
    <name type="scientific">Pseudomonas caricapapayae</name>
    <dbReference type="NCBI Taxonomy" id="46678"/>
    <lineage>
        <taxon>Bacteria</taxon>
        <taxon>Pseudomonadati</taxon>
        <taxon>Pseudomonadota</taxon>
        <taxon>Gammaproteobacteria</taxon>
        <taxon>Pseudomonadales</taxon>
        <taxon>Pseudomonadaceae</taxon>
        <taxon>Pseudomonas</taxon>
    </lineage>
</organism>
<dbReference type="AlphaFoldDB" id="A0A3M6EYM0"/>
<gene>
    <name evidence="1" type="ORF">ALP05_01487</name>
</gene>
<evidence type="ECO:0000313" key="2">
    <source>
        <dbReference type="Proteomes" id="UP000269872"/>
    </source>
</evidence>
<evidence type="ECO:0000313" key="1">
    <source>
        <dbReference type="EMBL" id="RMV73320.1"/>
    </source>
</evidence>
<accession>A0A3M6EYM0</accession>
<dbReference type="Proteomes" id="UP000269872">
    <property type="component" value="Unassembled WGS sequence"/>
</dbReference>
<comment type="caution">
    <text evidence="1">The sequence shown here is derived from an EMBL/GenBank/DDBJ whole genome shotgun (WGS) entry which is preliminary data.</text>
</comment>
<dbReference type="RefSeq" id="WP_122340677.1">
    <property type="nucleotide sequence ID" value="NZ_RBUY01000137.1"/>
</dbReference>
<proteinExistence type="predicted"/>
<dbReference type="EMBL" id="RBUY01000137">
    <property type="protein sequence ID" value="RMV73320.1"/>
    <property type="molecule type" value="Genomic_DNA"/>
</dbReference>
<reference evidence="1 2" key="1">
    <citation type="submission" date="2018-08" db="EMBL/GenBank/DDBJ databases">
        <title>Recombination of ecologically and evolutionarily significant loci maintains genetic cohesion in the Pseudomonas syringae species complex.</title>
        <authorList>
            <person name="Dillon M."/>
            <person name="Thakur S."/>
            <person name="Almeida R.N.D."/>
            <person name="Weir B.S."/>
            <person name="Guttman D.S."/>
        </authorList>
    </citation>
    <scope>NUCLEOTIDE SEQUENCE [LARGE SCALE GENOMIC DNA]</scope>
    <source>
        <strain evidence="1 2">ICMP 7496</strain>
    </source>
</reference>
<sequence length="95" mass="10385">MTTGTQAKIQTRTATMRHTATLEVELNYAKERALLGVNFAGDIESLLDWQHMGAEWLCSQISTLLEARKGALEAASQQRGRFGAGVDTARFADEA</sequence>
<name>A0A3M6EYM0_9PSED</name>
<protein>
    <submittedName>
        <fullName evidence="1">Uncharacterized protein</fullName>
    </submittedName>
</protein>